<dbReference type="VEuPathDB" id="FungiDB:AJ78_05490"/>
<sequence length="651" mass="70479">MSALQQCLAGQAVTRHLASGSVGYGRIAVTTSLSGLWIHCCSRSCSNMGIRAGTRVRSTANGQFRHADGYGHALQWRRNMSYDARARMKTSAKCATWFVQNPGQILPSDIVSQLPILAHSEGISHIVPVVLVTPKFASWVMKTHPFLSESVTHMFQNARQNISSSEDSIVYSIAAVVDKLPVPSATSGLREVVEWGDKLAGQHGCEGVSLLLANRDALSAEVGQSILQRDMSTPEMEPTLSYLFHQPTTKQTSPAQATFAEVGVRLANTLFVNGKSRTMLASRWRHSSYADLTSIDTTLTLDKECDLVSCRVECAKEPHAVAAHVPLHPVTEPRKIVTSMGNIISQLCRGDGSGSTIPASTELEKALPAYLKENNLENQRVAVWALVQPVASNDERPVSSDMTADANVNTNGRNKQMDPFVAINNGATLHRVVSGGGGWGKKQGLLSLDPEYSYQAEYAAAVSGQVRRFRDIFEETASGSEAGVRDRREPMLTLFDEVPGSIQFKDDRLLTDLSEIAKEGDMVQFLTAPLDNPEATMPVEEASSIDADETRTTQISFGVIPSSDASWSAVEEEEEEEEQASAAEQGSISPCDRGILAIPNHFGALSEKGLVYSIYADEVLGDDNDKQRPGQLLLGTKIDVPGSSIMIESAD</sequence>
<evidence type="ECO:0000313" key="2">
    <source>
        <dbReference type="EMBL" id="OJD14141.1"/>
    </source>
</evidence>
<gene>
    <name evidence="2" type="ORF">AJ78_05490</name>
</gene>
<organism evidence="2 3">
    <name type="scientific">Emergomyces pasteurianus Ep9510</name>
    <dbReference type="NCBI Taxonomy" id="1447872"/>
    <lineage>
        <taxon>Eukaryota</taxon>
        <taxon>Fungi</taxon>
        <taxon>Dikarya</taxon>
        <taxon>Ascomycota</taxon>
        <taxon>Pezizomycotina</taxon>
        <taxon>Eurotiomycetes</taxon>
        <taxon>Eurotiomycetidae</taxon>
        <taxon>Onygenales</taxon>
        <taxon>Ajellomycetaceae</taxon>
        <taxon>Emergomyces</taxon>
    </lineage>
</organism>
<dbReference type="OrthoDB" id="1744869at2759"/>
<comment type="caution">
    <text evidence="2">The sequence shown here is derived from an EMBL/GenBank/DDBJ whole genome shotgun (WGS) entry which is preliminary data.</text>
</comment>
<dbReference type="AlphaFoldDB" id="A0A1J9QG41"/>
<evidence type="ECO:0000313" key="3">
    <source>
        <dbReference type="Proteomes" id="UP000182235"/>
    </source>
</evidence>
<feature type="region of interest" description="Disordered" evidence="1">
    <location>
        <begin position="395"/>
        <end position="417"/>
    </location>
</feature>
<proteinExistence type="predicted"/>
<accession>A0A1J9QG41</accession>
<dbReference type="Proteomes" id="UP000182235">
    <property type="component" value="Unassembled WGS sequence"/>
</dbReference>
<dbReference type="STRING" id="1447872.A0A1J9QG41"/>
<dbReference type="EMBL" id="LGRN01000241">
    <property type="protein sequence ID" value="OJD14141.1"/>
    <property type="molecule type" value="Genomic_DNA"/>
</dbReference>
<protein>
    <submittedName>
        <fullName evidence="2">Uncharacterized protein</fullName>
    </submittedName>
</protein>
<reference evidence="2 3" key="1">
    <citation type="submission" date="2015-07" db="EMBL/GenBank/DDBJ databases">
        <title>Emmonsia species relationships and genome sequence.</title>
        <authorList>
            <consortium name="The Broad Institute Genomics Platform"/>
            <person name="Cuomo C.A."/>
            <person name="Munoz J.F."/>
            <person name="Imamovic A."/>
            <person name="Priest M.E."/>
            <person name="Young S."/>
            <person name="Clay O.K."/>
            <person name="McEwen J.G."/>
        </authorList>
    </citation>
    <scope>NUCLEOTIDE SEQUENCE [LARGE SCALE GENOMIC DNA]</scope>
    <source>
        <strain evidence="2 3">UAMH 9510</strain>
    </source>
</reference>
<keyword evidence="3" id="KW-1185">Reference proteome</keyword>
<feature type="compositionally biased region" description="Polar residues" evidence="1">
    <location>
        <begin position="400"/>
        <end position="414"/>
    </location>
</feature>
<evidence type="ECO:0000256" key="1">
    <source>
        <dbReference type="SAM" id="MobiDB-lite"/>
    </source>
</evidence>
<name>A0A1J9QG41_9EURO</name>